<dbReference type="RefSeq" id="WP_184018879.1">
    <property type="nucleotide sequence ID" value="NZ_JACHFD010000010.1"/>
</dbReference>
<proteinExistence type="predicted"/>
<accession>A0A840V2A2</accession>
<sequence length="156" mass="17387">MKLHLILTSALLIPVLARADDHGHELRLDACPAPVRATIEAHAREGIIEEVEHIAIGDREIYIAEVELPRDLDLAIHVLGNGTLVKTREDLPKDQLPAFATSLAAEREGHLDDVDMETADGKVTYHLEIDRRGRPDLELITDSTGRVLRETEEHDD</sequence>
<evidence type="ECO:0000313" key="1">
    <source>
        <dbReference type="EMBL" id="MBB5352122.1"/>
    </source>
</evidence>
<organism evidence="1 2">
    <name type="scientific">Haloferula luteola</name>
    <dbReference type="NCBI Taxonomy" id="595692"/>
    <lineage>
        <taxon>Bacteria</taxon>
        <taxon>Pseudomonadati</taxon>
        <taxon>Verrucomicrobiota</taxon>
        <taxon>Verrucomicrobiia</taxon>
        <taxon>Verrucomicrobiales</taxon>
        <taxon>Verrucomicrobiaceae</taxon>
        <taxon>Haloferula</taxon>
    </lineage>
</organism>
<dbReference type="EMBL" id="JACHFD010000010">
    <property type="protein sequence ID" value="MBB5352122.1"/>
    <property type="molecule type" value="Genomic_DNA"/>
</dbReference>
<gene>
    <name evidence="1" type="ORF">HNR46_002363</name>
</gene>
<protein>
    <recommendedName>
        <fullName evidence="3">PepSY domain-containing protein</fullName>
    </recommendedName>
</protein>
<evidence type="ECO:0008006" key="3">
    <source>
        <dbReference type="Google" id="ProtNLM"/>
    </source>
</evidence>
<dbReference type="AlphaFoldDB" id="A0A840V2A2"/>
<comment type="caution">
    <text evidence="1">The sequence shown here is derived from an EMBL/GenBank/DDBJ whole genome shotgun (WGS) entry which is preliminary data.</text>
</comment>
<evidence type="ECO:0000313" key="2">
    <source>
        <dbReference type="Proteomes" id="UP000557717"/>
    </source>
</evidence>
<keyword evidence="2" id="KW-1185">Reference proteome</keyword>
<dbReference type="Proteomes" id="UP000557717">
    <property type="component" value="Unassembled WGS sequence"/>
</dbReference>
<name>A0A840V2A2_9BACT</name>
<reference evidence="1 2" key="1">
    <citation type="submission" date="2020-08" db="EMBL/GenBank/DDBJ databases">
        <title>Genomic Encyclopedia of Type Strains, Phase IV (KMG-IV): sequencing the most valuable type-strain genomes for metagenomic binning, comparative biology and taxonomic classification.</title>
        <authorList>
            <person name="Goeker M."/>
        </authorList>
    </citation>
    <scope>NUCLEOTIDE SEQUENCE [LARGE SCALE GENOMIC DNA]</scope>
    <source>
        <strain evidence="1 2">YC6886</strain>
    </source>
</reference>